<dbReference type="EMBL" id="BAAANN010000017">
    <property type="protein sequence ID" value="GAA1966352.1"/>
    <property type="molecule type" value="Genomic_DNA"/>
</dbReference>
<gene>
    <name evidence="1" type="ORF">GCM10009754_43470</name>
</gene>
<dbReference type="Proteomes" id="UP001501116">
    <property type="component" value="Unassembled WGS sequence"/>
</dbReference>
<keyword evidence="2" id="KW-1185">Reference proteome</keyword>
<dbReference type="RefSeq" id="WP_344421599.1">
    <property type="nucleotide sequence ID" value="NZ_BAAANN010000017.1"/>
</dbReference>
<comment type="caution">
    <text evidence="1">The sequence shown here is derived from an EMBL/GenBank/DDBJ whole genome shotgun (WGS) entry which is preliminary data.</text>
</comment>
<protein>
    <submittedName>
        <fullName evidence="1">Class I SAM-dependent methyltransferase</fullName>
    </submittedName>
</protein>
<evidence type="ECO:0000313" key="1">
    <source>
        <dbReference type="EMBL" id="GAA1966352.1"/>
    </source>
</evidence>
<dbReference type="GO" id="GO:0008168">
    <property type="term" value="F:methyltransferase activity"/>
    <property type="evidence" value="ECO:0007669"/>
    <property type="project" value="UniProtKB-KW"/>
</dbReference>
<keyword evidence="1" id="KW-0808">Transferase</keyword>
<proteinExistence type="predicted"/>
<dbReference type="Gene3D" id="3.40.50.150">
    <property type="entry name" value="Vaccinia Virus protein VP39"/>
    <property type="match status" value="1"/>
</dbReference>
<reference evidence="1 2" key="1">
    <citation type="journal article" date="2019" name="Int. J. Syst. Evol. Microbiol.">
        <title>The Global Catalogue of Microorganisms (GCM) 10K type strain sequencing project: providing services to taxonomists for standard genome sequencing and annotation.</title>
        <authorList>
            <consortium name="The Broad Institute Genomics Platform"/>
            <consortium name="The Broad Institute Genome Sequencing Center for Infectious Disease"/>
            <person name="Wu L."/>
            <person name="Ma J."/>
        </authorList>
    </citation>
    <scope>NUCLEOTIDE SEQUENCE [LARGE SCALE GENOMIC DNA]</scope>
    <source>
        <strain evidence="1 2">JCM 14545</strain>
    </source>
</reference>
<organism evidence="1 2">
    <name type="scientific">Amycolatopsis minnesotensis</name>
    <dbReference type="NCBI Taxonomy" id="337894"/>
    <lineage>
        <taxon>Bacteria</taxon>
        <taxon>Bacillati</taxon>
        <taxon>Actinomycetota</taxon>
        <taxon>Actinomycetes</taxon>
        <taxon>Pseudonocardiales</taxon>
        <taxon>Pseudonocardiaceae</taxon>
        <taxon>Amycolatopsis</taxon>
    </lineage>
</organism>
<dbReference type="GO" id="GO:0032259">
    <property type="term" value="P:methylation"/>
    <property type="evidence" value="ECO:0007669"/>
    <property type="project" value="UniProtKB-KW"/>
</dbReference>
<evidence type="ECO:0000313" key="2">
    <source>
        <dbReference type="Proteomes" id="UP001501116"/>
    </source>
</evidence>
<sequence length="286" mass="30910">MTSTTAGAFEALTALHSGERDTARELAARAGENGSLLGAELARFLGAGSNGDVYREPEAFAAFIRGGGNVELYRRLSQELAASYDTLKPGSLLDLGCGDGLAIGPALDQAKHLPAEIDLVEPSAALLDVAKTRVPGSPRFWAKTAQEFLDETEGKHWALAQSTFALQTIPEAERGDLLRRVRARTGRLLIAEFNVLAPAEGTEEHLRALATRYERGIREYAGDASLVAQGFLLPMLVGQLGGGTRNNWEQPAVAWRADLEEAGFSYVDIESLADYWWSPAVLIRAW</sequence>
<accession>A0ABN2RC65</accession>
<keyword evidence="1" id="KW-0489">Methyltransferase</keyword>
<name>A0ABN2RC65_9PSEU</name>
<dbReference type="InterPro" id="IPR029063">
    <property type="entry name" value="SAM-dependent_MTases_sf"/>
</dbReference>
<dbReference type="SUPFAM" id="SSF53335">
    <property type="entry name" value="S-adenosyl-L-methionine-dependent methyltransferases"/>
    <property type="match status" value="1"/>
</dbReference>